<name>A0A699ZRL5_HAELA</name>
<evidence type="ECO:0000256" key="1">
    <source>
        <dbReference type="PROSITE-ProRule" id="PRU00023"/>
    </source>
</evidence>
<sequence length="169" mass="17977">MAFRKSSQGPVRVSFGNEGSLPPVTIARNSATSDDAPVAPKSLFEAAERGTVGYIVRQVERNIEYNINQRDKFQRTALHWAAECNQVEAAEALLDYGCDVTACECNGSTRGARWHAAGAAAGLRRRQARGVRRAAPPSSSSCSVGASTTPSQLPNSSRTLQPPATHPAP</sequence>
<feature type="compositionally biased region" description="Polar residues" evidence="2">
    <location>
        <begin position="152"/>
        <end position="162"/>
    </location>
</feature>
<comment type="caution">
    <text evidence="3">The sequence shown here is derived from an EMBL/GenBank/DDBJ whole genome shotgun (WGS) entry which is preliminary data.</text>
</comment>
<dbReference type="EMBL" id="BLLF01002813">
    <property type="protein sequence ID" value="GFH25437.1"/>
    <property type="molecule type" value="Genomic_DNA"/>
</dbReference>
<evidence type="ECO:0000313" key="3">
    <source>
        <dbReference type="EMBL" id="GFH25437.1"/>
    </source>
</evidence>
<dbReference type="InterPro" id="IPR036770">
    <property type="entry name" value="Ankyrin_rpt-contain_sf"/>
</dbReference>
<dbReference type="InterPro" id="IPR002110">
    <property type="entry name" value="Ankyrin_rpt"/>
</dbReference>
<dbReference type="SMART" id="SM00248">
    <property type="entry name" value="ANK"/>
    <property type="match status" value="1"/>
</dbReference>
<feature type="compositionally biased region" description="Low complexity" evidence="2">
    <location>
        <begin position="133"/>
        <end position="151"/>
    </location>
</feature>
<dbReference type="SUPFAM" id="SSF48403">
    <property type="entry name" value="Ankyrin repeat"/>
    <property type="match status" value="1"/>
</dbReference>
<keyword evidence="1" id="KW-0040">ANK repeat</keyword>
<dbReference type="AlphaFoldDB" id="A0A699ZRL5"/>
<evidence type="ECO:0000256" key="2">
    <source>
        <dbReference type="SAM" id="MobiDB-lite"/>
    </source>
</evidence>
<dbReference type="Gene3D" id="1.25.40.20">
    <property type="entry name" value="Ankyrin repeat-containing domain"/>
    <property type="match status" value="1"/>
</dbReference>
<keyword evidence="4" id="KW-1185">Reference proteome</keyword>
<dbReference type="Proteomes" id="UP000485058">
    <property type="component" value="Unassembled WGS sequence"/>
</dbReference>
<reference evidence="3 4" key="1">
    <citation type="submission" date="2020-02" db="EMBL/GenBank/DDBJ databases">
        <title>Draft genome sequence of Haematococcus lacustris strain NIES-144.</title>
        <authorList>
            <person name="Morimoto D."/>
            <person name="Nakagawa S."/>
            <person name="Yoshida T."/>
            <person name="Sawayama S."/>
        </authorList>
    </citation>
    <scope>NUCLEOTIDE SEQUENCE [LARGE SCALE GENOMIC DNA]</scope>
    <source>
        <strain evidence="3 4">NIES-144</strain>
    </source>
</reference>
<dbReference type="PROSITE" id="PS50088">
    <property type="entry name" value="ANK_REPEAT"/>
    <property type="match status" value="1"/>
</dbReference>
<feature type="repeat" description="ANK" evidence="1">
    <location>
        <begin position="73"/>
        <end position="105"/>
    </location>
</feature>
<feature type="region of interest" description="Disordered" evidence="2">
    <location>
        <begin position="125"/>
        <end position="169"/>
    </location>
</feature>
<dbReference type="PROSITE" id="PS50297">
    <property type="entry name" value="ANK_REP_REGION"/>
    <property type="match status" value="1"/>
</dbReference>
<evidence type="ECO:0000313" key="4">
    <source>
        <dbReference type="Proteomes" id="UP000485058"/>
    </source>
</evidence>
<gene>
    <name evidence="3" type="ORF">HaLaN_23393</name>
</gene>
<protein>
    <submittedName>
        <fullName evidence="3">Uncharacterized protein</fullName>
    </submittedName>
</protein>
<accession>A0A699ZRL5</accession>
<dbReference type="Pfam" id="PF12796">
    <property type="entry name" value="Ank_2"/>
    <property type="match status" value="1"/>
</dbReference>
<organism evidence="3 4">
    <name type="scientific">Haematococcus lacustris</name>
    <name type="common">Green alga</name>
    <name type="synonym">Haematococcus pluvialis</name>
    <dbReference type="NCBI Taxonomy" id="44745"/>
    <lineage>
        <taxon>Eukaryota</taxon>
        <taxon>Viridiplantae</taxon>
        <taxon>Chlorophyta</taxon>
        <taxon>core chlorophytes</taxon>
        <taxon>Chlorophyceae</taxon>
        <taxon>CS clade</taxon>
        <taxon>Chlamydomonadales</taxon>
        <taxon>Haematococcaceae</taxon>
        <taxon>Haematococcus</taxon>
    </lineage>
</organism>
<proteinExistence type="predicted"/>